<feature type="region of interest" description="Disordered" evidence="1">
    <location>
        <begin position="1"/>
        <end position="22"/>
    </location>
</feature>
<dbReference type="AlphaFoldDB" id="A0A8S1GVZ5"/>
<keyword evidence="3" id="KW-1185">Reference proteome</keyword>
<evidence type="ECO:0000313" key="3">
    <source>
        <dbReference type="Proteomes" id="UP000835052"/>
    </source>
</evidence>
<accession>A0A8S1GVZ5</accession>
<feature type="region of interest" description="Disordered" evidence="1">
    <location>
        <begin position="154"/>
        <end position="174"/>
    </location>
</feature>
<sequence length="200" mass="20196">MSDHVLNYREGFTSDNPMPGSAGEVRPNIGSGAHAAPHYNMGHGAAVGGYSSYTKENPMPGSAGEVNPPVGGGYNSYSKEHPVPGSAGEVRPHSGVYGSGGIMGGTPAYRPGEPQIGYGVGGAHFEQRPRPGAGGEVDFGNVAYSGGGQFGGYSAQHPEPGSAGEVGSGVYGSSPAGRPPGCEYGNAGMAGPHHHRRNNY</sequence>
<evidence type="ECO:0000256" key="1">
    <source>
        <dbReference type="SAM" id="MobiDB-lite"/>
    </source>
</evidence>
<evidence type="ECO:0000313" key="2">
    <source>
        <dbReference type="EMBL" id="CAD6187966.1"/>
    </source>
</evidence>
<organism evidence="2 3">
    <name type="scientific">Caenorhabditis auriculariae</name>
    <dbReference type="NCBI Taxonomy" id="2777116"/>
    <lineage>
        <taxon>Eukaryota</taxon>
        <taxon>Metazoa</taxon>
        <taxon>Ecdysozoa</taxon>
        <taxon>Nematoda</taxon>
        <taxon>Chromadorea</taxon>
        <taxon>Rhabditida</taxon>
        <taxon>Rhabditina</taxon>
        <taxon>Rhabditomorpha</taxon>
        <taxon>Rhabditoidea</taxon>
        <taxon>Rhabditidae</taxon>
        <taxon>Peloderinae</taxon>
        <taxon>Caenorhabditis</taxon>
    </lineage>
</organism>
<dbReference type="EMBL" id="CAJGYM010000007">
    <property type="protein sequence ID" value="CAD6187966.1"/>
    <property type="molecule type" value="Genomic_DNA"/>
</dbReference>
<proteinExistence type="predicted"/>
<reference evidence="2" key="1">
    <citation type="submission" date="2020-10" db="EMBL/GenBank/DDBJ databases">
        <authorList>
            <person name="Kikuchi T."/>
        </authorList>
    </citation>
    <scope>NUCLEOTIDE SEQUENCE</scope>
    <source>
        <strain evidence="2">NKZ352</strain>
    </source>
</reference>
<protein>
    <submittedName>
        <fullName evidence="2">Uncharacterized protein</fullName>
    </submittedName>
</protein>
<dbReference type="Proteomes" id="UP000835052">
    <property type="component" value="Unassembled WGS sequence"/>
</dbReference>
<comment type="caution">
    <text evidence="2">The sequence shown here is derived from an EMBL/GenBank/DDBJ whole genome shotgun (WGS) entry which is preliminary data.</text>
</comment>
<gene>
    <name evidence="2" type="ORF">CAUJ_LOCUS3885</name>
</gene>
<name>A0A8S1GVZ5_9PELO</name>